<dbReference type="EMBL" id="JAPNTZ010000014">
    <property type="protein sequence ID" value="MCY1143293.1"/>
    <property type="molecule type" value="Genomic_DNA"/>
</dbReference>
<dbReference type="Proteomes" id="UP001151002">
    <property type="component" value="Unassembled WGS sequence"/>
</dbReference>
<sequence length="152" mass="16177">MRVLVDGVVGRTVLLFGAGSDPGVDVTWGRGVTLAVDDGEGEEVEATAGVGVVGVSVSGLRALAFAGRRPEVVDRVVLVRTPIPEDDGLGFAAITAKTLLLYGRADARHAVWWQKRLPAARLEVNPDGHDDLLVGMWHRVLSHVAPRCKRPA</sequence>
<comment type="caution">
    <text evidence="1">The sequence shown here is derived from an EMBL/GenBank/DDBJ whole genome shotgun (WGS) entry which is preliminary data.</text>
</comment>
<keyword evidence="2" id="KW-1185">Reference proteome</keyword>
<dbReference type="RefSeq" id="WP_267567818.1">
    <property type="nucleotide sequence ID" value="NZ_JAPNTZ010000014.1"/>
</dbReference>
<reference evidence="1" key="1">
    <citation type="submission" date="2022-11" db="EMBL/GenBank/DDBJ databases">
        <authorList>
            <person name="Somphong A."/>
            <person name="Phongsopitanun W."/>
        </authorList>
    </citation>
    <scope>NUCLEOTIDE SEQUENCE</scope>
    <source>
        <strain evidence="1">Pm04-4</strain>
    </source>
</reference>
<dbReference type="SUPFAM" id="SSF53474">
    <property type="entry name" value="alpha/beta-Hydrolases"/>
    <property type="match status" value="1"/>
</dbReference>
<evidence type="ECO:0008006" key="3">
    <source>
        <dbReference type="Google" id="ProtNLM"/>
    </source>
</evidence>
<accession>A0ABT4BCG4</accession>
<proteinExistence type="predicted"/>
<dbReference type="Gene3D" id="3.40.50.1820">
    <property type="entry name" value="alpha/beta hydrolase"/>
    <property type="match status" value="1"/>
</dbReference>
<gene>
    <name evidence="1" type="ORF">OWR29_35305</name>
</gene>
<name>A0ABT4BCG4_9ACTN</name>
<organism evidence="1 2">
    <name type="scientific">Paractinoplanes pyxinae</name>
    <dbReference type="NCBI Taxonomy" id="2997416"/>
    <lineage>
        <taxon>Bacteria</taxon>
        <taxon>Bacillati</taxon>
        <taxon>Actinomycetota</taxon>
        <taxon>Actinomycetes</taxon>
        <taxon>Micromonosporales</taxon>
        <taxon>Micromonosporaceae</taxon>
        <taxon>Paractinoplanes</taxon>
    </lineage>
</organism>
<dbReference type="InterPro" id="IPR029058">
    <property type="entry name" value="AB_hydrolase_fold"/>
</dbReference>
<protein>
    <recommendedName>
        <fullName evidence="3">Alpha/beta hydrolase</fullName>
    </recommendedName>
</protein>
<evidence type="ECO:0000313" key="1">
    <source>
        <dbReference type="EMBL" id="MCY1143293.1"/>
    </source>
</evidence>
<evidence type="ECO:0000313" key="2">
    <source>
        <dbReference type="Proteomes" id="UP001151002"/>
    </source>
</evidence>